<keyword evidence="4" id="KW-1185">Reference proteome</keyword>
<dbReference type="InterPro" id="IPR039043">
    <property type="entry name" value="ZFPL1"/>
</dbReference>
<dbReference type="GO" id="GO:0005794">
    <property type="term" value="C:Golgi apparatus"/>
    <property type="evidence" value="ECO:0007669"/>
    <property type="project" value="TreeGrafter"/>
</dbReference>
<dbReference type="Proteomes" id="UP000530660">
    <property type="component" value="Unassembled WGS sequence"/>
</dbReference>
<comment type="caution">
    <text evidence="3">The sequence shown here is derived from an EMBL/GenBank/DDBJ whole genome shotgun (WGS) entry which is preliminary data.</text>
</comment>
<keyword evidence="1" id="KW-1133">Transmembrane helix</keyword>
<evidence type="ECO:0000313" key="3">
    <source>
        <dbReference type="EMBL" id="KAF6004558.1"/>
    </source>
</evidence>
<accession>A0A7J7INF5</accession>
<dbReference type="Pfam" id="PF25993">
    <property type="entry name" value="zf-B_box_ZFPL1"/>
    <property type="match status" value="1"/>
</dbReference>
<dbReference type="EMBL" id="VWRR01000003">
    <property type="protein sequence ID" value="KAF6004558.1"/>
    <property type="molecule type" value="Genomic_DNA"/>
</dbReference>
<feature type="transmembrane region" description="Helical" evidence="1">
    <location>
        <begin position="274"/>
        <end position="293"/>
    </location>
</feature>
<keyword evidence="1" id="KW-0812">Transmembrane</keyword>
<reference evidence="3 4" key="1">
    <citation type="journal article" date="2020" name="J. Phycol.">
        <title>Comparative genome analysis reveals Cyanidiococcus gen. nov., a new extremophilic red algal genus sister to Cyanidioschyzon (Cyanidioschyzonaceae, Rhodophyta).</title>
        <authorList>
            <person name="Liu S.-L."/>
            <person name="Chiang Y.-R."/>
            <person name="Yoon H.S."/>
            <person name="Fu H.-Y."/>
        </authorList>
    </citation>
    <scope>NUCLEOTIDE SEQUENCE [LARGE SCALE GENOMIC DNA]</scope>
    <source>
        <strain evidence="3 4">THAL066</strain>
    </source>
</reference>
<evidence type="ECO:0000256" key="1">
    <source>
        <dbReference type="SAM" id="Phobius"/>
    </source>
</evidence>
<dbReference type="AlphaFoldDB" id="A0A7J7INF5"/>
<name>A0A7J7INF5_9RHOD</name>
<dbReference type="PANTHER" id="PTHR12981">
    <property type="entry name" value="ZINC FINGER PROTEIN-LIKE 1"/>
    <property type="match status" value="1"/>
</dbReference>
<dbReference type="GO" id="GO:0008270">
    <property type="term" value="F:zinc ion binding"/>
    <property type="evidence" value="ECO:0007669"/>
    <property type="project" value="UniProtKB-KW"/>
</dbReference>
<dbReference type="OrthoDB" id="1916590at2759"/>
<dbReference type="InterPro" id="IPR058731">
    <property type="entry name" value="Znf-B_box_ZFPL1-like"/>
</dbReference>
<proteinExistence type="predicted"/>
<organism evidence="3 4">
    <name type="scientific">Cyanidiococcus yangmingshanensis</name>
    <dbReference type="NCBI Taxonomy" id="2690220"/>
    <lineage>
        <taxon>Eukaryota</taxon>
        <taxon>Rhodophyta</taxon>
        <taxon>Bangiophyceae</taxon>
        <taxon>Cyanidiales</taxon>
        <taxon>Cyanidiaceae</taxon>
        <taxon>Cyanidiococcus</taxon>
    </lineage>
</organism>
<feature type="domain" description="ZFPL1-like B-box zinc-binding" evidence="2">
    <location>
        <begin position="1"/>
        <end position="46"/>
    </location>
</feature>
<evidence type="ECO:0000313" key="4">
    <source>
        <dbReference type="Proteomes" id="UP000530660"/>
    </source>
</evidence>
<evidence type="ECO:0000259" key="2">
    <source>
        <dbReference type="Pfam" id="PF25993"/>
    </source>
</evidence>
<sequence length="324" mass="35777">MGRCSSCRNKTLYFCYVNREFVCLNCVFQPRYELSVVRSYKDWIRDSSYEDPPRCPLTGALLRHGQELLRLPPPDLRVVSTEGLAAYLRSRFGPDTTPLGFQTSELPYGVVPDPQDDSAVAQRLRRFLAALGYDAALAVARATDQGSASGNTPWLGSTKATTVEAALPERKTATETRATARSVEATGGPMTRAGARTGANPAAAFESHGASETESVTNAISVRKQAFAARPVDDDNKERKMRQQRIRRFLNFLGQGAEVLPLPHPRPHRRARRLTGLLLCLGLGVGMLLLTVYTARYGVVNPWVIWRHAPEASQGVRDSKRHAR</sequence>
<protein>
    <submittedName>
        <fullName evidence="3">Zinc finger protein-like 1</fullName>
    </submittedName>
</protein>
<dbReference type="GO" id="GO:0016020">
    <property type="term" value="C:membrane"/>
    <property type="evidence" value="ECO:0007669"/>
    <property type="project" value="UniProtKB-SubCell"/>
</dbReference>
<keyword evidence="1" id="KW-0472">Membrane</keyword>
<dbReference type="PANTHER" id="PTHR12981:SF0">
    <property type="entry name" value="ZINC FINGER PROTEIN-LIKE 1"/>
    <property type="match status" value="1"/>
</dbReference>
<gene>
    <name evidence="3" type="primary">ZFPL1</name>
    <name evidence="3" type="ORF">F1559_004251</name>
</gene>